<dbReference type="Proteomes" id="UP001231941">
    <property type="component" value="Unassembled WGS sequence"/>
</dbReference>
<comment type="caution">
    <text evidence="1">The sequence shown here is derived from an EMBL/GenBank/DDBJ whole genome shotgun (WGS) entry which is preliminary data.</text>
</comment>
<protein>
    <submittedName>
        <fullName evidence="1">Uncharacterized protein</fullName>
    </submittedName>
</protein>
<dbReference type="RefSeq" id="WP_305990518.1">
    <property type="nucleotide sequence ID" value="NZ_JAVAMP010000001.1"/>
</dbReference>
<reference evidence="1 2" key="1">
    <citation type="submission" date="2023-08" db="EMBL/GenBank/DDBJ databases">
        <authorList>
            <person name="Park J.-S."/>
        </authorList>
    </citation>
    <scope>NUCLEOTIDE SEQUENCE [LARGE SCALE GENOMIC DNA]</scope>
    <source>
        <strain evidence="1 2">2205SS18-9</strain>
    </source>
</reference>
<accession>A0ABT9IV42</accession>
<name>A0ABT9IV42_9BACL</name>
<sequence>MGVLNWLFDKENKAIICGRVDPRIESVMTAYVALHNAKVDEVDHITDDDVIEDALKLYLRGSLHVDDENIRVKKQNVKPTYINDYRTSRGRAQARELIMHD</sequence>
<dbReference type="EMBL" id="JAVAMP010000001">
    <property type="protein sequence ID" value="MDP5273234.1"/>
    <property type="molecule type" value="Genomic_DNA"/>
</dbReference>
<evidence type="ECO:0000313" key="1">
    <source>
        <dbReference type="EMBL" id="MDP5273234.1"/>
    </source>
</evidence>
<keyword evidence="2" id="KW-1185">Reference proteome</keyword>
<proteinExistence type="predicted"/>
<organism evidence="1 2">
    <name type="scientific">Chengkuizengella axinellae</name>
    <dbReference type="NCBI Taxonomy" id="3064388"/>
    <lineage>
        <taxon>Bacteria</taxon>
        <taxon>Bacillati</taxon>
        <taxon>Bacillota</taxon>
        <taxon>Bacilli</taxon>
        <taxon>Bacillales</taxon>
        <taxon>Paenibacillaceae</taxon>
        <taxon>Chengkuizengella</taxon>
    </lineage>
</organism>
<gene>
    <name evidence="1" type="ORF">Q5Y73_03890</name>
</gene>
<evidence type="ECO:0000313" key="2">
    <source>
        <dbReference type="Proteomes" id="UP001231941"/>
    </source>
</evidence>